<organism evidence="11 12">
    <name type="scientific">Isoptericola haloaureus</name>
    <dbReference type="NCBI Taxonomy" id="1542902"/>
    <lineage>
        <taxon>Bacteria</taxon>
        <taxon>Bacillati</taxon>
        <taxon>Actinomycetota</taxon>
        <taxon>Actinomycetes</taxon>
        <taxon>Micrococcales</taxon>
        <taxon>Promicromonosporaceae</taxon>
        <taxon>Isoptericola</taxon>
    </lineage>
</organism>
<sequence>MSAAAPAVVVIPARGGSVGVPLKNLQDVGGASLVARAVRAALATPSVRQVLVSTDHPEIAREARRHGATVVDRPADLAGGAASSESAVLHALSVLGAEDAADGLPSVTVLMQATSPFVDPADLDAAVRRVRSGQEDVVVAASASHDFQWRLDDGLASPVGHDTGHRPRRQDRAPHFRETGAFYVMRTEGFLEREVRFFGVVGIQAVDPRWAIEIDEPHDLRLARVLASMRDESVVSGALTDVDVLVTDFDGVHTDDHVIVTQDGQESVRVGRDDGMGVSLLRRAGTRVVILSTEVNPVVSARGRKLGVEVLQGIGDKEIALRDWLESEGVDPARVAYVGNDVNDLGAMSVVGLPVAVADARPEVLAAARLVLDRAGGHGAVREICDRILAGQHSPRAAGPETSEQVADQA</sequence>
<reference evidence="11" key="2">
    <citation type="submission" date="2024-02" db="EMBL/GenBank/DDBJ databases">
        <authorList>
            <person name="Prathaban M."/>
            <person name="Mythili R."/>
            <person name="Sharmila Devi N."/>
            <person name="Sobanaa M."/>
            <person name="Prathiviraj R."/>
            <person name="Selvin J."/>
        </authorList>
    </citation>
    <scope>NUCLEOTIDE SEQUENCE</scope>
    <source>
        <strain evidence="11">MP1014</strain>
    </source>
</reference>
<comment type="pathway">
    <text evidence="3">Amino-sugar metabolism; N-acetylneuraminate metabolism.</text>
</comment>
<evidence type="ECO:0000256" key="5">
    <source>
        <dbReference type="ARBA" id="ARBA00010726"/>
    </source>
</evidence>
<evidence type="ECO:0000256" key="9">
    <source>
        <dbReference type="ARBA" id="ARBA00022801"/>
    </source>
</evidence>
<dbReference type="SUPFAM" id="SSF53448">
    <property type="entry name" value="Nucleotide-diphospho-sugar transferases"/>
    <property type="match status" value="1"/>
</dbReference>
<protein>
    <recommendedName>
        <fullName evidence="7">N-acylneuraminate cytidylyltransferase</fullName>
        <ecNumber evidence="7">2.7.7.43</ecNumber>
    </recommendedName>
</protein>
<comment type="similarity">
    <text evidence="5">Belongs to the CMP-NeuNAc synthase family.</text>
</comment>
<evidence type="ECO:0000256" key="7">
    <source>
        <dbReference type="ARBA" id="ARBA00012491"/>
    </source>
</evidence>
<dbReference type="Proteomes" id="UP001310387">
    <property type="component" value="Unassembled WGS sequence"/>
</dbReference>
<keyword evidence="12" id="KW-1185">Reference proteome</keyword>
<dbReference type="InterPro" id="IPR029044">
    <property type="entry name" value="Nucleotide-diphossugar_trans"/>
</dbReference>
<dbReference type="RefSeq" id="WP_332901311.1">
    <property type="nucleotide sequence ID" value="NZ_JBAGLP010000110.1"/>
</dbReference>
<dbReference type="Gene3D" id="3.90.550.10">
    <property type="entry name" value="Spore Coat Polysaccharide Biosynthesis Protein SpsA, Chain A"/>
    <property type="match status" value="1"/>
</dbReference>
<evidence type="ECO:0000313" key="11">
    <source>
        <dbReference type="EMBL" id="MEG3614542.1"/>
    </source>
</evidence>
<evidence type="ECO:0000256" key="1">
    <source>
        <dbReference type="ARBA" id="ARBA00001862"/>
    </source>
</evidence>
<dbReference type="GO" id="GO:0016779">
    <property type="term" value="F:nucleotidyltransferase activity"/>
    <property type="evidence" value="ECO:0007669"/>
    <property type="project" value="UniProtKB-KW"/>
</dbReference>
<dbReference type="SFLD" id="SFLDG01138">
    <property type="entry name" value="C1.6.2:_Deoxy-d-mannose-octulo"/>
    <property type="match status" value="1"/>
</dbReference>
<dbReference type="EC" id="2.7.7.43" evidence="7"/>
<comment type="catalytic activity">
    <reaction evidence="1">
        <text>an N-acylneuraminate + CTP = a CMP-N-acyl-beta-neuraminate + diphosphate</text>
        <dbReference type="Rhea" id="RHEA:11344"/>
        <dbReference type="ChEBI" id="CHEBI:33019"/>
        <dbReference type="ChEBI" id="CHEBI:37563"/>
        <dbReference type="ChEBI" id="CHEBI:60073"/>
        <dbReference type="ChEBI" id="CHEBI:68671"/>
        <dbReference type="EC" id="2.7.7.43"/>
    </reaction>
</comment>
<dbReference type="InterPro" id="IPR050793">
    <property type="entry name" value="CMP-NeuNAc_synthase"/>
</dbReference>
<dbReference type="SFLD" id="SFLDS00003">
    <property type="entry name" value="Haloacid_Dehalogenase"/>
    <property type="match status" value="1"/>
</dbReference>
<dbReference type="SFLD" id="SFLDG01136">
    <property type="entry name" value="C1.6:_Phosphoserine_Phosphatas"/>
    <property type="match status" value="1"/>
</dbReference>
<evidence type="ECO:0000256" key="6">
    <source>
        <dbReference type="ARBA" id="ARBA00011881"/>
    </source>
</evidence>
<reference evidence="11" key="1">
    <citation type="journal article" date="2024" name="Antonie Van Leeuwenhoek">
        <title>Isoptericola haloaureus sp. nov., a dimorphic actinobacterium isolated from mangrove sediments of southeast India, implicating biosaline agricultural significance through nitrogen fixation and salt tolerance genes.</title>
        <authorList>
            <person name="Prathaban M."/>
            <person name="Prathiviraj R."/>
            <person name="Ravichandran M."/>
            <person name="Natarajan S.D."/>
            <person name="Sobanaa M."/>
            <person name="Hari Krishna Kumar S."/>
            <person name="Chandrasekar V."/>
            <person name="Selvin J."/>
        </authorList>
    </citation>
    <scope>NUCLEOTIDE SEQUENCE</scope>
    <source>
        <strain evidence="11">MP1014</strain>
    </source>
</reference>
<evidence type="ECO:0000256" key="2">
    <source>
        <dbReference type="ARBA" id="ARBA00001946"/>
    </source>
</evidence>
<keyword evidence="8" id="KW-0479">Metal-binding</keyword>
<keyword evidence="9" id="KW-0378">Hydrolase</keyword>
<comment type="cofactor">
    <cofactor evidence="2">
        <name>Mg(2+)</name>
        <dbReference type="ChEBI" id="CHEBI:18420"/>
    </cofactor>
</comment>
<evidence type="ECO:0000256" key="10">
    <source>
        <dbReference type="ARBA" id="ARBA00022842"/>
    </source>
</evidence>
<evidence type="ECO:0000256" key="4">
    <source>
        <dbReference type="ARBA" id="ARBA00005893"/>
    </source>
</evidence>
<dbReference type="InterPro" id="IPR036412">
    <property type="entry name" value="HAD-like_sf"/>
</dbReference>
<dbReference type="InterPro" id="IPR010023">
    <property type="entry name" value="KdsC_fam"/>
</dbReference>
<dbReference type="Gene3D" id="3.40.50.1000">
    <property type="entry name" value="HAD superfamily/HAD-like"/>
    <property type="match status" value="1"/>
</dbReference>
<evidence type="ECO:0000256" key="3">
    <source>
        <dbReference type="ARBA" id="ARBA00005141"/>
    </source>
</evidence>
<dbReference type="EMBL" id="JBAGLP010000110">
    <property type="protein sequence ID" value="MEG3614542.1"/>
    <property type="molecule type" value="Genomic_DNA"/>
</dbReference>
<evidence type="ECO:0000256" key="8">
    <source>
        <dbReference type="ARBA" id="ARBA00022723"/>
    </source>
</evidence>
<keyword evidence="10" id="KW-0460">Magnesium</keyword>
<dbReference type="InterPro" id="IPR023214">
    <property type="entry name" value="HAD_sf"/>
</dbReference>
<keyword evidence="11" id="KW-0808">Transferase</keyword>
<name>A0ABU7Z545_9MICO</name>
<dbReference type="CDD" id="cd02513">
    <property type="entry name" value="CMP-NeuAc_Synthase"/>
    <property type="match status" value="1"/>
</dbReference>
<accession>A0ABU7Z545</accession>
<dbReference type="Pfam" id="PF08282">
    <property type="entry name" value="Hydrolase_3"/>
    <property type="match status" value="1"/>
</dbReference>
<comment type="caution">
    <text evidence="11">The sequence shown here is derived from an EMBL/GenBank/DDBJ whole genome shotgun (WGS) entry which is preliminary data.</text>
</comment>
<dbReference type="Pfam" id="PF02348">
    <property type="entry name" value="CTP_transf_3"/>
    <property type="match status" value="1"/>
</dbReference>
<proteinExistence type="inferred from homology"/>
<evidence type="ECO:0000313" key="12">
    <source>
        <dbReference type="Proteomes" id="UP001310387"/>
    </source>
</evidence>
<dbReference type="InterPro" id="IPR003329">
    <property type="entry name" value="Cytidylyl_trans"/>
</dbReference>
<dbReference type="PANTHER" id="PTHR21485">
    <property type="entry name" value="HAD SUPERFAMILY MEMBERS CMAS AND KDSC"/>
    <property type="match status" value="1"/>
</dbReference>
<dbReference type="SUPFAM" id="SSF56784">
    <property type="entry name" value="HAD-like"/>
    <property type="match status" value="1"/>
</dbReference>
<gene>
    <name evidence="11" type="ORF">V5O49_05325</name>
</gene>
<keyword evidence="11" id="KW-0548">Nucleotidyltransferase</keyword>
<comment type="subunit">
    <text evidence="6">Homotetramer.</text>
</comment>
<comment type="similarity">
    <text evidence="4">Belongs to the KdsC family.</text>
</comment>
<dbReference type="PANTHER" id="PTHR21485:SF3">
    <property type="entry name" value="N-ACYLNEURAMINATE CYTIDYLYLTRANSFERASE"/>
    <property type="match status" value="1"/>
</dbReference>